<keyword evidence="1" id="KW-0472">Membrane</keyword>
<sequence length="57" mass="6490">MASHFFLMVLFSCFVSVVFAALMRDKLEDQIRFGAMLFAAFLLTGVILGWLMYPIPL</sequence>
<accession>A0A381RZF6</accession>
<evidence type="ECO:0000256" key="1">
    <source>
        <dbReference type="SAM" id="Phobius"/>
    </source>
</evidence>
<keyword evidence="1" id="KW-0812">Transmembrane</keyword>
<feature type="transmembrane region" description="Helical" evidence="1">
    <location>
        <begin position="6"/>
        <end position="23"/>
    </location>
</feature>
<keyword evidence="1" id="KW-1133">Transmembrane helix</keyword>
<dbReference type="EMBL" id="UINC01002488">
    <property type="protein sequence ID" value="SUZ97210.1"/>
    <property type="molecule type" value="Genomic_DNA"/>
</dbReference>
<reference evidence="2" key="1">
    <citation type="submission" date="2018-05" db="EMBL/GenBank/DDBJ databases">
        <authorList>
            <person name="Lanie J.A."/>
            <person name="Ng W.-L."/>
            <person name="Kazmierczak K.M."/>
            <person name="Andrzejewski T.M."/>
            <person name="Davidsen T.M."/>
            <person name="Wayne K.J."/>
            <person name="Tettelin H."/>
            <person name="Glass J.I."/>
            <person name="Rusch D."/>
            <person name="Podicherti R."/>
            <person name="Tsui H.-C.T."/>
            <person name="Winkler M.E."/>
        </authorList>
    </citation>
    <scope>NUCLEOTIDE SEQUENCE</scope>
</reference>
<feature type="transmembrane region" description="Helical" evidence="1">
    <location>
        <begin position="35"/>
        <end position="53"/>
    </location>
</feature>
<evidence type="ECO:0000313" key="2">
    <source>
        <dbReference type="EMBL" id="SUZ97210.1"/>
    </source>
</evidence>
<protein>
    <submittedName>
        <fullName evidence="2">Uncharacterized protein</fullName>
    </submittedName>
</protein>
<name>A0A381RZF6_9ZZZZ</name>
<proteinExistence type="predicted"/>
<gene>
    <name evidence="2" type="ORF">METZ01_LOCUS50064</name>
</gene>
<organism evidence="2">
    <name type="scientific">marine metagenome</name>
    <dbReference type="NCBI Taxonomy" id="408172"/>
    <lineage>
        <taxon>unclassified sequences</taxon>
        <taxon>metagenomes</taxon>
        <taxon>ecological metagenomes</taxon>
    </lineage>
</organism>
<dbReference type="AlphaFoldDB" id="A0A381RZF6"/>